<organism evidence="6">
    <name type="scientific">Lysobacter firmicutimachus</name>
    <dbReference type="NCBI Taxonomy" id="1792846"/>
    <lineage>
        <taxon>Bacteria</taxon>
        <taxon>Pseudomonadati</taxon>
        <taxon>Pseudomonadota</taxon>
        <taxon>Gammaproteobacteria</taxon>
        <taxon>Lysobacterales</taxon>
        <taxon>Lysobacteraceae</taxon>
        <taxon>Lysobacter</taxon>
    </lineage>
</organism>
<accession>A0AAU8MS78</accession>
<protein>
    <recommendedName>
        <fullName evidence="4">Arsenate reductase</fullName>
        <ecNumber evidence="4">1.20.4.1</ecNumber>
    </recommendedName>
</protein>
<reference evidence="5 7" key="1">
    <citation type="submission" date="2024-02" db="EMBL/GenBank/DDBJ databases">
        <title>Lysobacter Genome Sequencing and Mining.</title>
        <authorList>
            <person name="Bierman J."/>
            <person name="Walker M.C."/>
        </authorList>
    </citation>
    <scope>NUCLEOTIDE SEQUENCE [LARGE SCALE GENOMIC DNA]</scope>
    <source>
        <strain evidence="5 7">PB6250</strain>
    </source>
</reference>
<dbReference type="GO" id="GO:0008794">
    <property type="term" value="F:arsenate reductase (glutaredoxin) activity"/>
    <property type="evidence" value="ECO:0007669"/>
    <property type="project" value="UniProtKB-UniRule"/>
</dbReference>
<gene>
    <name evidence="6" type="primary">arsC</name>
    <name evidence="6" type="ORF">ABU614_19490</name>
    <name evidence="5" type="ORF">V2J18_13170</name>
</gene>
<dbReference type="InterPro" id="IPR006659">
    <property type="entry name" value="Arsenate_reductase"/>
</dbReference>
<dbReference type="SUPFAM" id="SSF52833">
    <property type="entry name" value="Thioredoxin-like"/>
    <property type="match status" value="1"/>
</dbReference>
<dbReference type="Pfam" id="PF03960">
    <property type="entry name" value="ArsC"/>
    <property type="match status" value="1"/>
</dbReference>
<dbReference type="EMBL" id="CP159925">
    <property type="protein sequence ID" value="XCO74536.1"/>
    <property type="molecule type" value="Genomic_DNA"/>
</dbReference>
<comment type="catalytic activity">
    <reaction evidence="4">
        <text>[glutaredoxin]-dithiol + arsenate + glutathione + H(+) = glutathionyl-S-S-[glutaredoxin] + arsenite + H2O</text>
        <dbReference type="Rhea" id="RHEA:22016"/>
        <dbReference type="Rhea" id="RHEA-COMP:10729"/>
        <dbReference type="Rhea" id="RHEA-COMP:17668"/>
        <dbReference type="ChEBI" id="CHEBI:15377"/>
        <dbReference type="ChEBI" id="CHEBI:15378"/>
        <dbReference type="ChEBI" id="CHEBI:29242"/>
        <dbReference type="ChEBI" id="CHEBI:29950"/>
        <dbReference type="ChEBI" id="CHEBI:48597"/>
        <dbReference type="ChEBI" id="CHEBI:57925"/>
        <dbReference type="ChEBI" id="CHEBI:146199"/>
        <dbReference type="EC" id="1.20.4.1"/>
    </reaction>
</comment>
<dbReference type="PROSITE" id="PS51353">
    <property type="entry name" value="ARSC"/>
    <property type="match status" value="1"/>
</dbReference>
<dbReference type="InterPro" id="IPR006660">
    <property type="entry name" value="Arsenate_reductase-like"/>
</dbReference>
<evidence type="ECO:0000313" key="6">
    <source>
        <dbReference type="EMBL" id="XCO74536.1"/>
    </source>
</evidence>
<dbReference type="EMBL" id="JBANDL010000002">
    <property type="protein sequence ID" value="MEI2455630.1"/>
    <property type="molecule type" value="Genomic_DNA"/>
</dbReference>
<evidence type="ECO:0000256" key="2">
    <source>
        <dbReference type="ARBA" id="ARBA00023002"/>
    </source>
</evidence>
<name>A0AAU8MS78_9GAMM</name>
<dbReference type="AlphaFoldDB" id="A0AAU8MS78"/>
<dbReference type="NCBIfam" id="TIGR00014">
    <property type="entry name" value="arsC"/>
    <property type="match status" value="1"/>
</dbReference>
<dbReference type="Gene3D" id="3.40.30.10">
    <property type="entry name" value="Glutaredoxin"/>
    <property type="match status" value="1"/>
</dbReference>
<sequence>MTTDPHLAPTRLYHNPRCSKSRGALELLRERGLEPALVTYLDSPPDAAQLRALLGLLGLSARELLRSGEDEYRELGLGNPSLDDAALIAAMAAHPRLIERPIFVHAGRAVVGRPPERVLELL</sequence>
<evidence type="ECO:0000256" key="4">
    <source>
        <dbReference type="RuleBase" id="RU362029"/>
    </source>
</evidence>
<dbReference type="RefSeq" id="WP_336131986.1">
    <property type="nucleotide sequence ID" value="NZ_CP159925.1"/>
</dbReference>
<dbReference type="Proteomes" id="UP001387215">
    <property type="component" value="Unassembled WGS sequence"/>
</dbReference>
<evidence type="ECO:0000313" key="5">
    <source>
        <dbReference type="EMBL" id="MEI2455630.1"/>
    </source>
</evidence>
<proteinExistence type="inferred from homology"/>
<evidence type="ECO:0000313" key="7">
    <source>
        <dbReference type="Proteomes" id="UP001387215"/>
    </source>
</evidence>
<reference evidence="6" key="2">
    <citation type="submission" date="2024-06" db="EMBL/GenBank/DDBJ databases">
        <authorList>
            <person name="Li S."/>
        </authorList>
    </citation>
    <scope>NUCLEOTIDE SEQUENCE</scope>
    <source>
        <strain evidence="6">SR10</strain>
    </source>
</reference>
<dbReference type="InterPro" id="IPR036249">
    <property type="entry name" value="Thioredoxin-like_sf"/>
</dbReference>
<evidence type="ECO:0000256" key="1">
    <source>
        <dbReference type="ARBA" id="ARBA00007198"/>
    </source>
</evidence>
<keyword evidence="7" id="KW-1185">Reference proteome</keyword>
<dbReference type="EC" id="1.20.4.1" evidence="4"/>
<evidence type="ECO:0000256" key="3">
    <source>
        <dbReference type="PROSITE-ProRule" id="PRU01282"/>
    </source>
</evidence>
<dbReference type="PANTHER" id="PTHR30041">
    <property type="entry name" value="ARSENATE REDUCTASE"/>
    <property type="match status" value="1"/>
</dbReference>
<comment type="similarity">
    <text evidence="1 3 4">Belongs to the ArsC family.</text>
</comment>
<dbReference type="PANTHER" id="PTHR30041:SF4">
    <property type="entry name" value="ARSENATE REDUCTASE"/>
    <property type="match status" value="1"/>
</dbReference>
<keyword evidence="2 4" id="KW-0560">Oxidoreductase</keyword>